<proteinExistence type="predicted"/>
<evidence type="ECO:0000313" key="2">
    <source>
        <dbReference type="EMBL" id="GGU50981.1"/>
    </source>
</evidence>
<reference evidence="3" key="1">
    <citation type="journal article" date="2019" name="Int. J. Syst. Evol. Microbiol.">
        <title>The Global Catalogue of Microorganisms (GCM) 10K type strain sequencing project: providing services to taxonomists for standard genome sequencing and annotation.</title>
        <authorList>
            <consortium name="The Broad Institute Genomics Platform"/>
            <consortium name="The Broad Institute Genome Sequencing Center for Infectious Disease"/>
            <person name="Wu L."/>
            <person name="Ma J."/>
        </authorList>
    </citation>
    <scope>NUCLEOTIDE SEQUENCE [LARGE SCALE GENOMIC DNA]</scope>
    <source>
        <strain evidence="3">JCM 3296</strain>
    </source>
</reference>
<gene>
    <name evidence="2" type="ORF">GCM10010178_49710</name>
</gene>
<name>A0ABQ2US90_9PSEU</name>
<keyword evidence="3" id="KW-1185">Reference proteome</keyword>
<evidence type="ECO:0000256" key="1">
    <source>
        <dbReference type="SAM" id="MobiDB-lite"/>
    </source>
</evidence>
<accession>A0ABQ2US90</accession>
<organism evidence="2 3">
    <name type="scientific">Lentzea flava</name>
    <dbReference type="NCBI Taxonomy" id="103732"/>
    <lineage>
        <taxon>Bacteria</taxon>
        <taxon>Bacillati</taxon>
        <taxon>Actinomycetota</taxon>
        <taxon>Actinomycetes</taxon>
        <taxon>Pseudonocardiales</taxon>
        <taxon>Pseudonocardiaceae</taxon>
        <taxon>Lentzea</taxon>
    </lineage>
</organism>
<protein>
    <submittedName>
        <fullName evidence="2">Uncharacterized protein</fullName>
    </submittedName>
</protein>
<evidence type="ECO:0000313" key="3">
    <source>
        <dbReference type="Proteomes" id="UP000649573"/>
    </source>
</evidence>
<comment type="caution">
    <text evidence="2">The sequence shown here is derived from an EMBL/GenBank/DDBJ whole genome shotgun (WGS) entry which is preliminary data.</text>
</comment>
<dbReference type="EMBL" id="BMRE01000023">
    <property type="protein sequence ID" value="GGU50981.1"/>
    <property type="molecule type" value="Genomic_DNA"/>
</dbReference>
<dbReference type="RefSeq" id="WP_229812912.1">
    <property type="nucleotide sequence ID" value="NZ_BMRE01000023.1"/>
</dbReference>
<sequence length="55" mass="5663">MPDPVLGAPTGDTGRSNGHLATELPPTTATPLLTSVPESFHAKVDEILLVGTPSR</sequence>
<dbReference type="Proteomes" id="UP000649573">
    <property type="component" value="Unassembled WGS sequence"/>
</dbReference>
<feature type="region of interest" description="Disordered" evidence="1">
    <location>
        <begin position="1"/>
        <end position="21"/>
    </location>
</feature>